<accession>A0A743P3Q2</accession>
<dbReference type="NCBIfam" id="NF033153">
    <property type="entry name" value="phage_ICD_like"/>
    <property type="match status" value="1"/>
</dbReference>
<dbReference type="AlphaFoldDB" id="A0A743P3Q2"/>
<organism evidence="2">
    <name type="scientific">Salmonella enterica</name>
    <name type="common">Salmonella choleraesuis</name>
    <dbReference type="NCBI Taxonomy" id="28901"/>
    <lineage>
        <taxon>Bacteria</taxon>
        <taxon>Pseudomonadati</taxon>
        <taxon>Pseudomonadota</taxon>
        <taxon>Gammaproteobacteria</taxon>
        <taxon>Enterobacterales</taxon>
        <taxon>Enterobacteriaceae</taxon>
        <taxon>Salmonella</taxon>
    </lineage>
</organism>
<name>A0A743P3Q2_SALER</name>
<gene>
    <name evidence="1" type="ORF">G9F27_002990</name>
    <name evidence="2" type="ORF">G9F27_004712</name>
</gene>
<proteinExistence type="predicted"/>
<sequence length="54" mass="6309">MRNNRPCFVWRFYSGQNSAYLTTTATSEREARLQLPAVRLVFVARIRVEGMHHA</sequence>
<evidence type="ECO:0000313" key="1">
    <source>
        <dbReference type="EMBL" id="HAF2128801.1"/>
    </source>
</evidence>
<dbReference type="EMBL" id="DAAUQX010000062">
    <property type="protein sequence ID" value="HAF2130422.1"/>
    <property type="molecule type" value="Genomic_DNA"/>
</dbReference>
<dbReference type="EMBL" id="DAAUQX010000024">
    <property type="protein sequence ID" value="HAF2128801.1"/>
    <property type="molecule type" value="Genomic_DNA"/>
</dbReference>
<evidence type="ECO:0000313" key="2">
    <source>
        <dbReference type="EMBL" id="HAF2130422.1"/>
    </source>
</evidence>
<comment type="caution">
    <text evidence="2">The sequence shown here is derived from an EMBL/GenBank/DDBJ whole genome shotgun (WGS) entry which is preliminary data.</text>
</comment>
<protein>
    <submittedName>
        <fullName evidence="2">Host cell division inhibitor Icd-like protein</fullName>
    </submittedName>
</protein>
<reference evidence="2" key="2">
    <citation type="submission" date="2020-02" db="EMBL/GenBank/DDBJ databases">
        <authorList>
            <consortium name="NCBI Pathogen Detection Project"/>
        </authorList>
    </citation>
    <scope>NUCLEOTIDE SEQUENCE</scope>
    <source>
        <strain evidence="2">MA.CK_00/00001968</strain>
    </source>
</reference>
<reference evidence="2" key="1">
    <citation type="journal article" date="2018" name="Genome Biol.">
        <title>SKESA: strategic k-mer extension for scrupulous assemblies.</title>
        <authorList>
            <person name="Souvorov A."/>
            <person name="Agarwala R."/>
            <person name="Lipman D.J."/>
        </authorList>
    </citation>
    <scope>NUCLEOTIDE SEQUENCE</scope>
    <source>
        <strain evidence="2">MA.CK_00/00001968</strain>
    </source>
</reference>
<dbReference type="RefSeq" id="WP_154714455.1">
    <property type="nucleotide sequence ID" value="NZ_MXMT01000013.1"/>
</dbReference>